<evidence type="ECO:0000256" key="3">
    <source>
        <dbReference type="ARBA" id="ARBA00022516"/>
    </source>
</evidence>
<dbReference type="PANTHER" id="PTHR14269">
    <property type="entry name" value="CDP-DIACYLGLYCEROL--GLYCEROL-3-PHOSPHATE 3-PHOSPHATIDYLTRANSFERASE-RELATED"/>
    <property type="match status" value="1"/>
</dbReference>
<evidence type="ECO:0000313" key="13">
    <source>
        <dbReference type="EMBL" id="SBV94804.1"/>
    </source>
</evidence>
<evidence type="ECO:0000256" key="2">
    <source>
        <dbReference type="ARBA" id="ARBA00010441"/>
    </source>
</evidence>
<evidence type="ECO:0000256" key="6">
    <source>
        <dbReference type="ARBA" id="ARBA00022989"/>
    </source>
</evidence>
<name>A0A212J5W7_9FIRM</name>
<dbReference type="PROSITE" id="PS00379">
    <property type="entry name" value="CDP_ALCOHOL_P_TRANSF"/>
    <property type="match status" value="1"/>
</dbReference>
<comment type="subcellular location">
    <subcellularLocation>
        <location evidence="1">Membrane</location>
        <topology evidence="1">Multi-pass membrane protein</topology>
    </subcellularLocation>
</comment>
<evidence type="ECO:0000256" key="1">
    <source>
        <dbReference type="ARBA" id="ARBA00004141"/>
    </source>
</evidence>
<evidence type="ECO:0000256" key="8">
    <source>
        <dbReference type="ARBA" id="ARBA00023136"/>
    </source>
</evidence>
<keyword evidence="10" id="KW-1208">Phospholipid metabolism</keyword>
<keyword evidence="7" id="KW-0443">Lipid metabolism</keyword>
<dbReference type="InterPro" id="IPR048254">
    <property type="entry name" value="CDP_ALCOHOL_P_TRANSF_CS"/>
</dbReference>
<dbReference type="InterPro" id="IPR000462">
    <property type="entry name" value="CDP-OH_P_trans"/>
</dbReference>
<evidence type="ECO:0000256" key="9">
    <source>
        <dbReference type="ARBA" id="ARBA00023209"/>
    </source>
</evidence>
<organism evidence="13">
    <name type="scientific">uncultured Eubacteriales bacterium</name>
    <dbReference type="NCBI Taxonomy" id="172733"/>
    <lineage>
        <taxon>Bacteria</taxon>
        <taxon>Bacillati</taxon>
        <taxon>Bacillota</taxon>
        <taxon>Clostridia</taxon>
        <taxon>Eubacteriales</taxon>
        <taxon>environmental samples</taxon>
    </lineage>
</organism>
<evidence type="ECO:0000256" key="12">
    <source>
        <dbReference type="SAM" id="Phobius"/>
    </source>
</evidence>
<comment type="similarity">
    <text evidence="2 11">Belongs to the CDP-alcohol phosphatidyltransferase class-I family.</text>
</comment>
<dbReference type="EMBL" id="FLUN01000001">
    <property type="protein sequence ID" value="SBV94804.1"/>
    <property type="molecule type" value="Genomic_DNA"/>
</dbReference>
<evidence type="ECO:0000256" key="11">
    <source>
        <dbReference type="RuleBase" id="RU003750"/>
    </source>
</evidence>
<sequence>MKAIKNIPNCVTIIRIFAAVCLLLVKPFSALFFSFYLMCGISDVLDGYIARKLNASSKFGQVLDSVSDLIFICIVLSIFIPIANLPLWIIYWIVIIAVIRLISITFGFAKYHQLAFLHTYANKATGIILFFFPFLFSVFGKEITAIIICCVASISASEELLINLTSKTLHRDRVSIFSK</sequence>
<dbReference type="GO" id="GO:0016020">
    <property type="term" value="C:membrane"/>
    <property type="evidence" value="ECO:0007669"/>
    <property type="project" value="UniProtKB-SubCell"/>
</dbReference>
<feature type="transmembrane region" description="Helical" evidence="12">
    <location>
        <begin position="7"/>
        <end position="25"/>
    </location>
</feature>
<dbReference type="Gene3D" id="1.20.120.1760">
    <property type="match status" value="1"/>
</dbReference>
<feature type="transmembrane region" description="Helical" evidence="12">
    <location>
        <begin position="120"/>
        <end position="139"/>
    </location>
</feature>
<keyword evidence="8 12" id="KW-0472">Membrane</keyword>
<feature type="transmembrane region" description="Helical" evidence="12">
    <location>
        <begin position="62"/>
        <end position="83"/>
    </location>
</feature>
<evidence type="ECO:0000256" key="4">
    <source>
        <dbReference type="ARBA" id="ARBA00022679"/>
    </source>
</evidence>
<feature type="transmembrane region" description="Helical" evidence="12">
    <location>
        <begin position="89"/>
        <end position="108"/>
    </location>
</feature>
<evidence type="ECO:0000256" key="10">
    <source>
        <dbReference type="ARBA" id="ARBA00023264"/>
    </source>
</evidence>
<keyword evidence="9" id="KW-0594">Phospholipid biosynthesis</keyword>
<dbReference type="Pfam" id="PF01066">
    <property type="entry name" value="CDP-OH_P_transf"/>
    <property type="match status" value="1"/>
</dbReference>
<protein>
    <submittedName>
        <fullName evidence="13">CDP-alcohol phosphatidyltransferase</fullName>
    </submittedName>
</protein>
<evidence type="ECO:0000256" key="7">
    <source>
        <dbReference type="ARBA" id="ARBA00023098"/>
    </source>
</evidence>
<keyword evidence="4 11" id="KW-0808">Transferase</keyword>
<keyword evidence="3" id="KW-0444">Lipid biosynthesis</keyword>
<evidence type="ECO:0000256" key="5">
    <source>
        <dbReference type="ARBA" id="ARBA00022692"/>
    </source>
</evidence>
<accession>A0A212J5W7</accession>
<reference evidence="13" key="1">
    <citation type="submission" date="2016-04" db="EMBL/GenBank/DDBJ databases">
        <authorList>
            <person name="Evans L.H."/>
            <person name="Alamgir A."/>
            <person name="Owens N."/>
            <person name="Weber N.D."/>
            <person name="Virtaneva K."/>
            <person name="Barbian K."/>
            <person name="Babar A."/>
            <person name="Rosenke K."/>
        </authorList>
    </citation>
    <scope>NUCLEOTIDE SEQUENCE</scope>
    <source>
        <strain evidence="13">86</strain>
    </source>
</reference>
<dbReference type="AlphaFoldDB" id="A0A212J5W7"/>
<dbReference type="InterPro" id="IPR050324">
    <property type="entry name" value="CDP-alcohol_PTase-I"/>
</dbReference>
<keyword evidence="6 12" id="KW-1133">Transmembrane helix</keyword>
<gene>
    <name evidence="13" type="ORF">KL86CLO1_10563</name>
</gene>
<keyword evidence="5 12" id="KW-0812">Transmembrane</keyword>
<dbReference type="InterPro" id="IPR043130">
    <property type="entry name" value="CDP-OH_PTrfase_TM_dom"/>
</dbReference>
<proteinExistence type="inferred from homology"/>
<dbReference type="GO" id="GO:0008654">
    <property type="term" value="P:phospholipid biosynthetic process"/>
    <property type="evidence" value="ECO:0007669"/>
    <property type="project" value="UniProtKB-KW"/>
</dbReference>
<dbReference type="GO" id="GO:0016780">
    <property type="term" value="F:phosphotransferase activity, for other substituted phosphate groups"/>
    <property type="evidence" value="ECO:0007669"/>
    <property type="project" value="InterPro"/>
</dbReference>
<dbReference type="PANTHER" id="PTHR14269:SF61">
    <property type="entry name" value="CDP-DIACYLGLYCEROL--SERINE O-PHOSPHATIDYLTRANSFERASE"/>
    <property type="match status" value="1"/>
</dbReference>